<gene>
    <name evidence="1" type="ORF">B7P43_G11071</name>
</gene>
<evidence type="ECO:0000313" key="2">
    <source>
        <dbReference type="Proteomes" id="UP000235965"/>
    </source>
</evidence>
<keyword evidence="2" id="KW-1185">Reference proteome</keyword>
<protein>
    <submittedName>
        <fullName evidence="1">Uncharacterized protein</fullName>
    </submittedName>
</protein>
<reference evidence="1 2" key="1">
    <citation type="submission" date="2017-12" db="EMBL/GenBank/DDBJ databases">
        <title>Hemimetabolous genomes reveal molecular basis of termite eusociality.</title>
        <authorList>
            <person name="Harrison M.C."/>
            <person name="Jongepier E."/>
            <person name="Robertson H.M."/>
            <person name="Arning N."/>
            <person name="Bitard-Feildel T."/>
            <person name="Chao H."/>
            <person name="Childers C.P."/>
            <person name="Dinh H."/>
            <person name="Doddapaneni H."/>
            <person name="Dugan S."/>
            <person name="Gowin J."/>
            <person name="Greiner C."/>
            <person name="Han Y."/>
            <person name="Hu H."/>
            <person name="Hughes D.S.T."/>
            <person name="Huylmans A.-K."/>
            <person name="Kemena C."/>
            <person name="Kremer L.P.M."/>
            <person name="Lee S.L."/>
            <person name="Lopez-Ezquerra A."/>
            <person name="Mallet L."/>
            <person name="Monroy-Kuhn J.M."/>
            <person name="Moser A."/>
            <person name="Murali S.C."/>
            <person name="Muzny D.M."/>
            <person name="Otani S."/>
            <person name="Piulachs M.-D."/>
            <person name="Poelchau M."/>
            <person name="Qu J."/>
            <person name="Schaub F."/>
            <person name="Wada-Katsumata A."/>
            <person name="Worley K.C."/>
            <person name="Xie Q."/>
            <person name="Ylla G."/>
            <person name="Poulsen M."/>
            <person name="Gibbs R.A."/>
            <person name="Schal C."/>
            <person name="Richards S."/>
            <person name="Belles X."/>
            <person name="Korb J."/>
            <person name="Bornberg-Bauer E."/>
        </authorList>
    </citation>
    <scope>NUCLEOTIDE SEQUENCE [LARGE SCALE GENOMIC DNA]</scope>
    <source>
        <tissue evidence="1">Whole body</tissue>
    </source>
</reference>
<proteinExistence type="predicted"/>
<comment type="caution">
    <text evidence="1">The sequence shown here is derived from an EMBL/GenBank/DDBJ whole genome shotgun (WGS) entry which is preliminary data.</text>
</comment>
<dbReference type="EMBL" id="NEVH01004413">
    <property type="protein sequence ID" value="PNF39463.1"/>
    <property type="molecule type" value="Genomic_DNA"/>
</dbReference>
<dbReference type="Proteomes" id="UP000235965">
    <property type="component" value="Unassembled WGS sequence"/>
</dbReference>
<sequence>MDWIDVHEADLFLINVCTEKSVKHEALHLLLVQGETNPFWKCVTSFDLPEE</sequence>
<name>A0A2J7RF53_9NEOP</name>
<evidence type="ECO:0000313" key="1">
    <source>
        <dbReference type="EMBL" id="PNF39463.1"/>
    </source>
</evidence>
<organism evidence="1 2">
    <name type="scientific">Cryptotermes secundus</name>
    <dbReference type="NCBI Taxonomy" id="105785"/>
    <lineage>
        <taxon>Eukaryota</taxon>
        <taxon>Metazoa</taxon>
        <taxon>Ecdysozoa</taxon>
        <taxon>Arthropoda</taxon>
        <taxon>Hexapoda</taxon>
        <taxon>Insecta</taxon>
        <taxon>Pterygota</taxon>
        <taxon>Neoptera</taxon>
        <taxon>Polyneoptera</taxon>
        <taxon>Dictyoptera</taxon>
        <taxon>Blattodea</taxon>
        <taxon>Blattoidea</taxon>
        <taxon>Termitoidae</taxon>
        <taxon>Kalotermitidae</taxon>
        <taxon>Cryptotermitinae</taxon>
        <taxon>Cryptotermes</taxon>
    </lineage>
</organism>
<dbReference type="InParanoid" id="A0A2J7RF53"/>
<accession>A0A2J7RF53</accession>
<dbReference type="AlphaFoldDB" id="A0A2J7RF53"/>